<evidence type="ECO:0000313" key="1">
    <source>
        <dbReference type="EMBL" id="QJA99011.1"/>
    </source>
</evidence>
<dbReference type="EMBL" id="MT143622">
    <property type="protein sequence ID" value="QJA99011.1"/>
    <property type="molecule type" value="Genomic_DNA"/>
</dbReference>
<dbReference type="AlphaFoldDB" id="A0A6M3M1Q7"/>
<proteinExistence type="predicted"/>
<organism evidence="1">
    <name type="scientific">viral metagenome</name>
    <dbReference type="NCBI Taxonomy" id="1070528"/>
    <lineage>
        <taxon>unclassified sequences</taxon>
        <taxon>metagenomes</taxon>
        <taxon>organismal metagenomes</taxon>
    </lineage>
</organism>
<protein>
    <submittedName>
        <fullName evidence="1">Uncharacterized protein</fullName>
    </submittedName>
</protein>
<reference evidence="1" key="1">
    <citation type="submission" date="2020-03" db="EMBL/GenBank/DDBJ databases">
        <title>The deep terrestrial virosphere.</title>
        <authorList>
            <person name="Holmfeldt K."/>
            <person name="Nilsson E."/>
            <person name="Simone D."/>
            <person name="Lopez-Fernandez M."/>
            <person name="Wu X."/>
            <person name="de Brujin I."/>
            <person name="Lundin D."/>
            <person name="Andersson A."/>
            <person name="Bertilsson S."/>
            <person name="Dopson M."/>
        </authorList>
    </citation>
    <scope>NUCLEOTIDE SEQUENCE</scope>
    <source>
        <strain evidence="1">MM171A01418</strain>
    </source>
</reference>
<gene>
    <name evidence="1" type="ORF">MM171A01418_0021</name>
</gene>
<sequence length="98" mass="11494">MELKIYEYVETDTLRHRETAQKLLQTINQHPDEPVTLNFKGITFASRSFLHELLSGLHDREINYTNTNEEIQFMTKVAFTKPFLKLETINEIKELAPA</sequence>
<accession>A0A6M3M1Q7</accession>
<name>A0A6M3M1Q7_9ZZZZ</name>